<dbReference type="GO" id="GO:0016020">
    <property type="term" value="C:membrane"/>
    <property type="evidence" value="ECO:0007669"/>
    <property type="project" value="TreeGrafter"/>
</dbReference>
<dbReference type="GO" id="GO:0016747">
    <property type="term" value="F:acyltransferase activity, transferring groups other than amino-acyl groups"/>
    <property type="evidence" value="ECO:0007669"/>
    <property type="project" value="InterPro"/>
</dbReference>
<proteinExistence type="predicted"/>
<feature type="transmembrane region" description="Helical" evidence="1">
    <location>
        <begin position="54"/>
        <end position="81"/>
    </location>
</feature>
<evidence type="ECO:0000313" key="4">
    <source>
        <dbReference type="Proteomes" id="UP000197361"/>
    </source>
</evidence>
<dbReference type="PANTHER" id="PTHR23028">
    <property type="entry name" value="ACETYLTRANSFERASE"/>
    <property type="match status" value="1"/>
</dbReference>
<feature type="transmembrane region" description="Helical" evidence="1">
    <location>
        <begin position="131"/>
        <end position="151"/>
    </location>
</feature>
<feature type="transmembrane region" description="Helical" evidence="1">
    <location>
        <begin position="251"/>
        <end position="269"/>
    </location>
</feature>
<feature type="transmembrane region" description="Helical" evidence="1">
    <location>
        <begin position="281"/>
        <end position="298"/>
    </location>
</feature>
<feature type="transmembrane region" description="Helical" evidence="1">
    <location>
        <begin position="227"/>
        <end position="245"/>
    </location>
</feature>
<keyword evidence="4" id="KW-1185">Reference proteome</keyword>
<dbReference type="InterPro" id="IPR002656">
    <property type="entry name" value="Acyl_transf_3_dom"/>
</dbReference>
<dbReference type="Pfam" id="PF01757">
    <property type="entry name" value="Acyl_transf_3"/>
    <property type="match status" value="1"/>
</dbReference>
<keyword evidence="1" id="KW-0812">Transmembrane</keyword>
<dbReference type="PANTHER" id="PTHR23028:SF53">
    <property type="entry name" value="ACYL_TRANSF_3 DOMAIN-CONTAINING PROTEIN"/>
    <property type="match status" value="1"/>
</dbReference>
<sequence length="367" mass="40871">MDQRQPIGRNAIIDGWRGISVLMVVIGHLFAYRAPEVYPIGALNSLGLSIGDKSLAIVSSLGTLGVSFFFMISGYLITTLLVAEESQRDRVSLRAFYVRRIFRIMPAFYTYVIVIYLLGQWDLVRVDNGAVLRSALYVCNYAGFSCSWWLAHTWSLAVEEQFYLVWPLIFAFVAAFRISAAVILLAGLFVGSLVFAPLGSFIYIMVGVLVALSAGLRQRFARVASRYIWLALAVLISLPAAPRVVGQIAAHAQPALVAMILFGTLLARDEGWLQKLLRQPFLTRVGLISYSLYLWQQLSLAPAHWGGAATGADTLYKGWDLMLAFAFIPLAIASYFLIEKPMVRIGHRISRRIMQQRREPARARSSA</sequence>
<feature type="transmembrane region" description="Helical" evidence="1">
    <location>
        <begin position="163"/>
        <end position="189"/>
    </location>
</feature>
<feature type="transmembrane region" description="Helical" evidence="1">
    <location>
        <begin position="12"/>
        <end position="34"/>
    </location>
</feature>
<reference evidence="3 4" key="1">
    <citation type="journal article" date="2010" name="Int. J. Syst. Evol. Microbiol.">
        <title>Sphingopyxis bauzanensis sp. nov., a psychrophilic bacterium isolated from soil.</title>
        <authorList>
            <person name="Zhang D.C."/>
            <person name="Liu H.C."/>
            <person name="Xin Y.H."/>
            <person name="Zhou Y.G."/>
            <person name="Schinner F."/>
            <person name="Margesin R."/>
        </authorList>
    </citation>
    <scope>NUCLEOTIDE SEQUENCE [LARGE SCALE GENOMIC DNA]</scope>
    <source>
        <strain evidence="3 4">DSM 22271</strain>
    </source>
</reference>
<protein>
    <recommendedName>
        <fullName evidence="2">Acyltransferase 3 domain-containing protein</fullName>
    </recommendedName>
</protein>
<accession>A0A246JVJ1</accession>
<dbReference type="InterPro" id="IPR050879">
    <property type="entry name" value="Acyltransferase_3"/>
</dbReference>
<evidence type="ECO:0000313" key="3">
    <source>
        <dbReference type="EMBL" id="OWQ97058.1"/>
    </source>
</evidence>
<gene>
    <name evidence="3" type="ORF">CDQ92_08215</name>
</gene>
<feature type="transmembrane region" description="Helical" evidence="1">
    <location>
        <begin position="195"/>
        <end position="215"/>
    </location>
</feature>
<evidence type="ECO:0000256" key="1">
    <source>
        <dbReference type="SAM" id="Phobius"/>
    </source>
</evidence>
<keyword evidence="1" id="KW-0472">Membrane</keyword>
<dbReference type="RefSeq" id="WP_088440914.1">
    <property type="nucleotide sequence ID" value="NZ_BMMC01000003.1"/>
</dbReference>
<evidence type="ECO:0000259" key="2">
    <source>
        <dbReference type="Pfam" id="PF01757"/>
    </source>
</evidence>
<comment type="caution">
    <text evidence="3">The sequence shown here is derived from an EMBL/GenBank/DDBJ whole genome shotgun (WGS) entry which is preliminary data.</text>
</comment>
<name>A0A246JVJ1_9SPHN</name>
<dbReference type="OrthoDB" id="9807745at2"/>
<feature type="transmembrane region" description="Helical" evidence="1">
    <location>
        <begin position="318"/>
        <end position="338"/>
    </location>
</feature>
<dbReference type="Proteomes" id="UP000197361">
    <property type="component" value="Unassembled WGS sequence"/>
</dbReference>
<dbReference type="GO" id="GO:0000271">
    <property type="term" value="P:polysaccharide biosynthetic process"/>
    <property type="evidence" value="ECO:0007669"/>
    <property type="project" value="TreeGrafter"/>
</dbReference>
<feature type="domain" description="Acyltransferase 3" evidence="2">
    <location>
        <begin position="11"/>
        <end position="316"/>
    </location>
</feature>
<organism evidence="3 4">
    <name type="scientific">Sphingopyxis bauzanensis</name>
    <dbReference type="NCBI Taxonomy" id="651663"/>
    <lineage>
        <taxon>Bacteria</taxon>
        <taxon>Pseudomonadati</taxon>
        <taxon>Pseudomonadota</taxon>
        <taxon>Alphaproteobacteria</taxon>
        <taxon>Sphingomonadales</taxon>
        <taxon>Sphingomonadaceae</taxon>
        <taxon>Sphingopyxis</taxon>
    </lineage>
</organism>
<keyword evidence="1" id="KW-1133">Transmembrane helix</keyword>
<dbReference type="AlphaFoldDB" id="A0A246JVJ1"/>
<dbReference type="EMBL" id="NISK01000002">
    <property type="protein sequence ID" value="OWQ97058.1"/>
    <property type="molecule type" value="Genomic_DNA"/>
</dbReference>
<feature type="transmembrane region" description="Helical" evidence="1">
    <location>
        <begin position="101"/>
        <end position="119"/>
    </location>
</feature>